<dbReference type="Proteomes" id="UP001055879">
    <property type="component" value="Linkage Group LG09"/>
</dbReference>
<protein>
    <submittedName>
        <fullName evidence="1">Uncharacterized protein</fullName>
    </submittedName>
</protein>
<accession>A0ACB8ZXM5</accession>
<reference evidence="1 2" key="2">
    <citation type="journal article" date="2022" name="Mol. Ecol. Resour.">
        <title>The genomes of chicory, endive, great burdock and yacon provide insights into Asteraceae paleo-polyploidization history and plant inulin production.</title>
        <authorList>
            <person name="Fan W."/>
            <person name="Wang S."/>
            <person name="Wang H."/>
            <person name="Wang A."/>
            <person name="Jiang F."/>
            <person name="Liu H."/>
            <person name="Zhao H."/>
            <person name="Xu D."/>
            <person name="Zhang Y."/>
        </authorList>
    </citation>
    <scope>NUCLEOTIDE SEQUENCE [LARGE SCALE GENOMIC DNA]</scope>
    <source>
        <strain evidence="2">cv. Niubang</strain>
    </source>
</reference>
<dbReference type="EMBL" id="CM042055">
    <property type="protein sequence ID" value="KAI3702395.1"/>
    <property type="molecule type" value="Genomic_DNA"/>
</dbReference>
<gene>
    <name evidence="1" type="ORF">L6452_28133</name>
</gene>
<organism evidence="1 2">
    <name type="scientific">Arctium lappa</name>
    <name type="common">Greater burdock</name>
    <name type="synonym">Lappa major</name>
    <dbReference type="NCBI Taxonomy" id="4217"/>
    <lineage>
        <taxon>Eukaryota</taxon>
        <taxon>Viridiplantae</taxon>
        <taxon>Streptophyta</taxon>
        <taxon>Embryophyta</taxon>
        <taxon>Tracheophyta</taxon>
        <taxon>Spermatophyta</taxon>
        <taxon>Magnoliopsida</taxon>
        <taxon>eudicotyledons</taxon>
        <taxon>Gunneridae</taxon>
        <taxon>Pentapetalae</taxon>
        <taxon>asterids</taxon>
        <taxon>campanulids</taxon>
        <taxon>Asterales</taxon>
        <taxon>Asteraceae</taxon>
        <taxon>Carduoideae</taxon>
        <taxon>Cardueae</taxon>
        <taxon>Arctiinae</taxon>
        <taxon>Arctium</taxon>
    </lineage>
</organism>
<sequence length="227" mass="25059">MNHLAKHCYFKPINQRINFQRSVQKPFGYRKDERNHVAKKPVKSKSHMKKKTVKESVKMWIPKSTKTLSTATTNSAADKDSAARSNTAAINVSAAESISTSKTNIVSTSSDVNTANSVSASNKGNQQLKGKSIWHVDSGCSRHMTGNMACLKNFKKIDGGHVAFGNTPDGGKISGKGDVTKDKMTFEDVYYVEKLRYNLLSVSHVLTKNIVYYSLIQNALSLLLVSR</sequence>
<reference evidence="2" key="1">
    <citation type="journal article" date="2022" name="Mol. Ecol. Resour.">
        <title>The genomes of chicory, endive, great burdock and yacon provide insights into Asteraceae palaeo-polyploidization history and plant inulin production.</title>
        <authorList>
            <person name="Fan W."/>
            <person name="Wang S."/>
            <person name="Wang H."/>
            <person name="Wang A."/>
            <person name="Jiang F."/>
            <person name="Liu H."/>
            <person name="Zhao H."/>
            <person name="Xu D."/>
            <person name="Zhang Y."/>
        </authorList>
    </citation>
    <scope>NUCLEOTIDE SEQUENCE [LARGE SCALE GENOMIC DNA]</scope>
    <source>
        <strain evidence="2">cv. Niubang</strain>
    </source>
</reference>
<keyword evidence="2" id="KW-1185">Reference proteome</keyword>
<comment type="caution">
    <text evidence="1">The sequence shown here is derived from an EMBL/GenBank/DDBJ whole genome shotgun (WGS) entry which is preliminary data.</text>
</comment>
<evidence type="ECO:0000313" key="2">
    <source>
        <dbReference type="Proteomes" id="UP001055879"/>
    </source>
</evidence>
<evidence type="ECO:0000313" key="1">
    <source>
        <dbReference type="EMBL" id="KAI3702395.1"/>
    </source>
</evidence>
<proteinExistence type="predicted"/>
<name>A0ACB8ZXM5_ARCLA</name>